<dbReference type="RefSeq" id="WP_168973918.1">
    <property type="nucleotide sequence ID" value="NZ_JABAGJ010000009.1"/>
</dbReference>
<dbReference type="Proteomes" id="UP000583419">
    <property type="component" value="Unassembled WGS sequence"/>
</dbReference>
<dbReference type="PANTHER" id="PTHR43674">
    <property type="entry name" value="NITRILASE C965.09-RELATED"/>
    <property type="match status" value="1"/>
</dbReference>
<sequence length="315" mass="35214">MWVMEAESLPSPCPSGHSDHTRHLRVALVQTRWHDSIEEHRDVLADGIETAARCGAEIVFLPELTMMRYLADCRPPRTDRSGLAESLDHGDSSIFFKIMSAGNKIFVNGSIFEKIGDDAQRGFNSSVLFSPEGDIAQVTRKMHIPVTAGYYEDEYFEQGPAEPDGASYPVVPLPIPGEPRLGMPTCWDEWFPETARMYALQGAELLSYPTAIGSEPDFPDFDTEPLWEAAIRGNAIANGLFMIVPNRYGNEGKITFYGSSFIADPFGRVLVQAPRDSDAVLIANLDLGQREDWLELFPFFKTRRPESYDIIADKN</sequence>
<dbReference type="PROSITE" id="PS50263">
    <property type="entry name" value="CN_HYDROLASE"/>
    <property type="match status" value="1"/>
</dbReference>
<evidence type="ECO:0000313" key="3">
    <source>
        <dbReference type="EMBL" id="NMF02955.1"/>
    </source>
</evidence>
<evidence type="ECO:0000256" key="1">
    <source>
        <dbReference type="ARBA" id="ARBA00022801"/>
    </source>
</evidence>
<dbReference type="Pfam" id="PF00795">
    <property type="entry name" value="CN_hydrolase"/>
    <property type="match status" value="1"/>
</dbReference>
<dbReference type="Gene3D" id="3.60.110.10">
    <property type="entry name" value="Carbon-nitrogen hydrolase"/>
    <property type="match status" value="1"/>
</dbReference>
<gene>
    <name evidence="3" type="ORF">HF843_07230</name>
</gene>
<evidence type="ECO:0000313" key="4">
    <source>
        <dbReference type="Proteomes" id="UP000583419"/>
    </source>
</evidence>
<keyword evidence="1 3" id="KW-0378">Hydrolase</keyword>
<dbReference type="InterPro" id="IPR050345">
    <property type="entry name" value="Aliph_Amidase/BUP"/>
</dbReference>
<dbReference type="GO" id="GO:0033388">
    <property type="term" value="P:putrescine biosynthetic process from arginine"/>
    <property type="evidence" value="ECO:0007669"/>
    <property type="project" value="TreeGrafter"/>
</dbReference>
<reference evidence="3 4" key="1">
    <citation type="submission" date="2020-04" db="EMBL/GenBank/DDBJ databases">
        <authorList>
            <person name="Hitch T.C.A."/>
            <person name="Wylensek D."/>
            <person name="Clavel T."/>
        </authorList>
    </citation>
    <scope>NUCLEOTIDE SEQUENCE [LARGE SCALE GENOMIC DNA]</scope>
    <source>
        <strain evidence="3 4">WCA-130-P53-4B</strain>
    </source>
</reference>
<organism evidence="3 4">
    <name type="scientific">Bifidobacterium boum</name>
    <dbReference type="NCBI Taxonomy" id="78343"/>
    <lineage>
        <taxon>Bacteria</taxon>
        <taxon>Bacillati</taxon>
        <taxon>Actinomycetota</taxon>
        <taxon>Actinomycetes</taxon>
        <taxon>Bifidobacteriales</taxon>
        <taxon>Bifidobacteriaceae</taxon>
        <taxon>Bifidobacterium</taxon>
    </lineage>
</organism>
<name>A0A848CYZ9_9BIFI</name>
<feature type="domain" description="CN hydrolase" evidence="2">
    <location>
        <begin position="24"/>
        <end position="287"/>
    </location>
</feature>
<dbReference type="InterPro" id="IPR003010">
    <property type="entry name" value="C-N_Hydrolase"/>
</dbReference>
<accession>A0A848CYZ9</accession>
<dbReference type="EMBL" id="JABAGJ010000009">
    <property type="protein sequence ID" value="NMF02955.1"/>
    <property type="molecule type" value="Genomic_DNA"/>
</dbReference>
<comment type="caution">
    <text evidence="3">The sequence shown here is derived from an EMBL/GenBank/DDBJ whole genome shotgun (WGS) entry which is preliminary data.</text>
</comment>
<evidence type="ECO:0000259" key="2">
    <source>
        <dbReference type="PROSITE" id="PS50263"/>
    </source>
</evidence>
<dbReference type="PANTHER" id="PTHR43674:SF2">
    <property type="entry name" value="BETA-UREIDOPROPIONASE"/>
    <property type="match status" value="1"/>
</dbReference>
<dbReference type="GO" id="GO:0050126">
    <property type="term" value="F:N-carbamoylputrescine amidase activity"/>
    <property type="evidence" value="ECO:0007669"/>
    <property type="project" value="TreeGrafter"/>
</dbReference>
<dbReference type="SUPFAM" id="SSF56317">
    <property type="entry name" value="Carbon-nitrogen hydrolase"/>
    <property type="match status" value="1"/>
</dbReference>
<protein>
    <submittedName>
        <fullName evidence="3">Hydrolase</fullName>
    </submittedName>
</protein>
<dbReference type="InterPro" id="IPR036526">
    <property type="entry name" value="C-N_Hydrolase_sf"/>
</dbReference>
<proteinExistence type="predicted"/>
<dbReference type="AlphaFoldDB" id="A0A848CYZ9"/>